<organism evidence="3 4">
    <name type="scientific">Marinobacter salarius</name>
    <dbReference type="NCBI Taxonomy" id="1420917"/>
    <lineage>
        <taxon>Bacteria</taxon>
        <taxon>Pseudomonadati</taxon>
        <taxon>Pseudomonadota</taxon>
        <taxon>Gammaproteobacteria</taxon>
        <taxon>Pseudomonadales</taxon>
        <taxon>Marinobacteraceae</taxon>
        <taxon>Marinobacter</taxon>
    </lineage>
</organism>
<dbReference type="InterPro" id="IPR011010">
    <property type="entry name" value="DNA_brk_join_enz"/>
</dbReference>
<evidence type="ECO:0000256" key="1">
    <source>
        <dbReference type="ARBA" id="ARBA00023172"/>
    </source>
</evidence>
<accession>A0A1W6KFU4</accession>
<sequence>MIGKIETGFDTDNPECFNKTGGVPDRTRSLFNRFVREQLSEYLMSDKDVQQAFGDWVENHLGRGSASKKTKRNDLKDIRRFAERNKLHFLNTRVDSLILETRNNVPNKRRNFAMSHLFTQDTLDRILNYFETTRHTDTQYQAIRLFVMTCQTGLRTVEWEDVELITPPCAPLSGESREQPYLKVQTAKSRYDEPKVRYLILDGFSESQIENLADTISYAQSISKGTRSNLVIQARRVLQQIYVDNPEAIELLAEVDFRTARKLYTVELRRGGASMKEAAAALGHTSINNVRYYSHGDISIDRTTELPLARAPKGVIAEIKDSLAELNEARRLKGQKAIRGYEDDNAVKPTERPNDGSAPSTDKGEEEDSSLGRKFVDRL</sequence>
<keyword evidence="3" id="KW-0614">Plasmid</keyword>
<proteinExistence type="predicted"/>
<dbReference type="SUPFAM" id="SSF56349">
    <property type="entry name" value="DNA breaking-rejoining enzymes"/>
    <property type="match status" value="1"/>
</dbReference>
<dbReference type="Gene3D" id="1.10.443.10">
    <property type="entry name" value="Intergrase catalytic core"/>
    <property type="match status" value="1"/>
</dbReference>
<reference evidence="3 4" key="1">
    <citation type="submission" date="2017-04" db="EMBL/GenBank/DDBJ databases">
        <title>Genome Sequence of Marinobacter salarius strain SMR5 Isolated from a culture of the Diatom Skeletonema marinoi.</title>
        <authorList>
            <person name="Topel M."/>
            <person name="Pinder M.I.M."/>
            <person name="Johansson O.N."/>
            <person name="Kourtchenko O."/>
            <person name="Godhe A."/>
            <person name="Clarke A.K."/>
        </authorList>
    </citation>
    <scope>NUCLEOTIDE SEQUENCE [LARGE SCALE GENOMIC DNA]</scope>
    <source>
        <strain evidence="3 4">SMR5</strain>
        <plasmid evidence="4">Plasmid psmr5</plasmid>
    </source>
</reference>
<geneLocation type="plasmid" evidence="4">
    <name>psmr5</name>
</geneLocation>
<dbReference type="Proteomes" id="UP000193100">
    <property type="component" value="Plasmid pSMR5"/>
</dbReference>
<feature type="compositionally biased region" description="Basic and acidic residues" evidence="2">
    <location>
        <begin position="339"/>
        <end position="354"/>
    </location>
</feature>
<dbReference type="InterPro" id="IPR013762">
    <property type="entry name" value="Integrase-like_cat_sf"/>
</dbReference>
<dbReference type="GO" id="GO:0006310">
    <property type="term" value="P:DNA recombination"/>
    <property type="evidence" value="ECO:0007669"/>
    <property type="project" value="UniProtKB-KW"/>
</dbReference>
<dbReference type="AlphaFoldDB" id="A0A1W6KFU4"/>
<dbReference type="EMBL" id="CP020932">
    <property type="protein sequence ID" value="ARM86199.1"/>
    <property type="molecule type" value="Genomic_DNA"/>
</dbReference>
<dbReference type="GO" id="GO:0003677">
    <property type="term" value="F:DNA binding"/>
    <property type="evidence" value="ECO:0007669"/>
    <property type="project" value="InterPro"/>
</dbReference>
<dbReference type="GO" id="GO:0015074">
    <property type="term" value="P:DNA integration"/>
    <property type="evidence" value="ECO:0007669"/>
    <property type="project" value="InterPro"/>
</dbReference>
<feature type="region of interest" description="Disordered" evidence="2">
    <location>
        <begin position="337"/>
        <end position="379"/>
    </location>
</feature>
<protein>
    <submittedName>
        <fullName evidence="3">Uncharacterized protein</fullName>
    </submittedName>
</protein>
<evidence type="ECO:0000313" key="3">
    <source>
        <dbReference type="EMBL" id="ARM86199.1"/>
    </source>
</evidence>
<dbReference type="RefSeq" id="WP_085682162.1">
    <property type="nucleotide sequence ID" value="NZ_CP020932.1"/>
</dbReference>
<gene>
    <name evidence="3" type="ORF">MARSALSMR5_04179</name>
</gene>
<evidence type="ECO:0000313" key="4">
    <source>
        <dbReference type="Proteomes" id="UP000193100"/>
    </source>
</evidence>
<dbReference type="GeneID" id="77258080"/>
<feature type="compositionally biased region" description="Basic and acidic residues" evidence="2">
    <location>
        <begin position="370"/>
        <end position="379"/>
    </location>
</feature>
<evidence type="ECO:0000256" key="2">
    <source>
        <dbReference type="SAM" id="MobiDB-lite"/>
    </source>
</evidence>
<keyword evidence="1" id="KW-0233">DNA recombination</keyword>
<name>A0A1W6KFU4_9GAMM</name>